<accession>S9W0X3</accession>
<evidence type="ECO:0000256" key="6">
    <source>
        <dbReference type="SAM" id="MobiDB-lite"/>
    </source>
</evidence>
<comment type="similarity">
    <text evidence="4">Belongs to the CFAP96 family.</text>
</comment>
<dbReference type="Proteomes" id="UP000015354">
    <property type="component" value="Unassembled WGS sequence"/>
</dbReference>
<feature type="region of interest" description="Disordered" evidence="6">
    <location>
        <begin position="179"/>
        <end position="214"/>
    </location>
</feature>
<dbReference type="PANTHER" id="PTHR31144:SF1">
    <property type="entry name" value="UPF0602 PROTEIN C4ORF47"/>
    <property type="match status" value="1"/>
</dbReference>
<feature type="compositionally biased region" description="Basic residues" evidence="6">
    <location>
        <begin position="36"/>
        <end position="52"/>
    </location>
</feature>
<feature type="compositionally biased region" description="Basic and acidic residues" evidence="6">
    <location>
        <begin position="319"/>
        <end position="335"/>
    </location>
</feature>
<evidence type="ECO:0000256" key="5">
    <source>
        <dbReference type="ARBA" id="ARBA00035693"/>
    </source>
</evidence>
<gene>
    <name evidence="7" type="ORF">STCU_04436</name>
</gene>
<keyword evidence="8" id="KW-1185">Reference proteome</keyword>
<dbReference type="GO" id="GO:0005813">
    <property type="term" value="C:centrosome"/>
    <property type="evidence" value="ECO:0007669"/>
    <property type="project" value="UniProtKB-SubCell"/>
</dbReference>
<feature type="region of interest" description="Disordered" evidence="6">
    <location>
        <begin position="127"/>
        <end position="159"/>
    </location>
</feature>
<name>S9W0X3_9TRYP</name>
<dbReference type="AlphaFoldDB" id="S9W0X3"/>
<dbReference type="GO" id="GO:0005881">
    <property type="term" value="C:cytoplasmic microtubule"/>
    <property type="evidence" value="ECO:0007669"/>
    <property type="project" value="TreeGrafter"/>
</dbReference>
<protein>
    <recommendedName>
        <fullName evidence="5">Cilia-and flagella-associated protein 96</fullName>
    </recommendedName>
</protein>
<sequence>MSTGIVCLNNLKKKKDELESKNYLSFALTDSLSFRTHKNRKKIKGKGKKQHSTKQQNRPPHVRSSTAAMFSEPQFVTVGDEYDKRGAHGGPRQDKPFIVPAKRRPHTEDATFSPFVSLATGEPYQSTGFEGPFRDPKGKKTGAASTRNPVPFKPGGVTHKSCGKGDYYGTFCERAPYKHETDLPPVKHPSEHTGPEPRNFTTNRPKKGGLGFTGLSIGGAGEVRYVSEPYQGSQQREALERKSAAQREMGAPFRAKVRGVATFDESEHGYSKVYSMSKPMPPKRAGPARTQPVAAKPWVPGGKLTDNITKFPDYQEDPYDLKERRVREEQQKEQQYKAWKPAGNHENDYIYTKPVEYNPPPVV</sequence>
<dbReference type="OrthoDB" id="283553at2759"/>
<reference evidence="7 8" key="1">
    <citation type="journal article" date="2013" name="PLoS ONE">
        <title>Predicting the Proteins of Angomonas deanei, Strigomonas culicis and Their Respective Endosymbionts Reveals New Aspects of the Trypanosomatidae Family.</title>
        <authorList>
            <person name="Motta M.C."/>
            <person name="Martins A.C."/>
            <person name="de Souza S.S."/>
            <person name="Catta-Preta C.M."/>
            <person name="Silva R."/>
            <person name="Klein C.C."/>
            <person name="de Almeida L.G."/>
            <person name="de Lima Cunha O."/>
            <person name="Ciapina L.P."/>
            <person name="Brocchi M."/>
            <person name="Colabardini A.C."/>
            <person name="de Araujo Lima B."/>
            <person name="Machado C.R."/>
            <person name="de Almeida Soares C.M."/>
            <person name="Probst C.M."/>
            <person name="de Menezes C.B."/>
            <person name="Thompson C.E."/>
            <person name="Bartholomeu D.C."/>
            <person name="Gradia D.F."/>
            <person name="Pavoni D.P."/>
            <person name="Grisard E.C."/>
            <person name="Fantinatti-Garboggini F."/>
            <person name="Marchini F.K."/>
            <person name="Rodrigues-Luiz G.F."/>
            <person name="Wagner G."/>
            <person name="Goldman G.H."/>
            <person name="Fietto J.L."/>
            <person name="Elias M.C."/>
            <person name="Goldman M.H."/>
            <person name="Sagot M.F."/>
            <person name="Pereira M."/>
            <person name="Stoco P.H."/>
            <person name="de Mendonca-Neto R.P."/>
            <person name="Teixeira S.M."/>
            <person name="Maciel T.E."/>
            <person name="de Oliveira Mendes T.A."/>
            <person name="Urmenyi T.P."/>
            <person name="de Souza W."/>
            <person name="Schenkman S."/>
            <person name="de Vasconcelos A.T."/>
        </authorList>
    </citation>
    <scope>NUCLEOTIDE SEQUENCE [LARGE SCALE GENOMIC DNA]</scope>
</reference>
<dbReference type="InterPro" id="IPR029358">
    <property type="entry name" value="CFAP96"/>
</dbReference>
<evidence type="ECO:0000256" key="1">
    <source>
        <dbReference type="ARBA" id="ARBA00004300"/>
    </source>
</evidence>
<keyword evidence="3" id="KW-0206">Cytoskeleton</keyword>
<evidence type="ECO:0000256" key="4">
    <source>
        <dbReference type="ARBA" id="ARBA00035656"/>
    </source>
</evidence>
<dbReference type="EMBL" id="ATMH01004436">
    <property type="protein sequence ID" value="EPY29585.1"/>
    <property type="molecule type" value="Genomic_DNA"/>
</dbReference>
<evidence type="ECO:0000256" key="2">
    <source>
        <dbReference type="ARBA" id="ARBA00022490"/>
    </source>
</evidence>
<feature type="region of interest" description="Disordered" evidence="6">
    <location>
        <begin position="272"/>
        <end position="363"/>
    </location>
</feature>
<evidence type="ECO:0000256" key="3">
    <source>
        <dbReference type="ARBA" id="ARBA00023212"/>
    </source>
</evidence>
<evidence type="ECO:0000313" key="7">
    <source>
        <dbReference type="EMBL" id="EPY29585.1"/>
    </source>
</evidence>
<proteinExistence type="inferred from homology"/>
<keyword evidence="2" id="KW-0963">Cytoplasm</keyword>
<comment type="caution">
    <text evidence="7">The sequence shown here is derived from an EMBL/GenBank/DDBJ whole genome shotgun (WGS) entry which is preliminary data.</text>
</comment>
<dbReference type="Pfam" id="PF15239">
    <property type="entry name" value="CFAP96-like"/>
    <property type="match status" value="1"/>
</dbReference>
<comment type="subcellular location">
    <subcellularLocation>
        <location evidence="1">Cytoplasm</location>
        <location evidence="1">Cytoskeleton</location>
        <location evidence="1">Microtubule organizing center</location>
        <location evidence="1">Centrosome</location>
    </subcellularLocation>
</comment>
<feature type="region of interest" description="Disordered" evidence="6">
    <location>
        <begin position="36"/>
        <end position="111"/>
    </location>
</feature>
<evidence type="ECO:0000313" key="8">
    <source>
        <dbReference type="Proteomes" id="UP000015354"/>
    </source>
</evidence>
<dbReference type="PANTHER" id="PTHR31144">
    <property type="entry name" value="UPF0602 PROTEIN C4ORF47"/>
    <property type="match status" value="1"/>
</dbReference>
<organism evidence="7 8">
    <name type="scientific">Strigomonas culicis</name>
    <dbReference type="NCBI Taxonomy" id="28005"/>
    <lineage>
        <taxon>Eukaryota</taxon>
        <taxon>Discoba</taxon>
        <taxon>Euglenozoa</taxon>
        <taxon>Kinetoplastea</taxon>
        <taxon>Metakinetoplastina</taxon>
        <taxon>Trypanosomatida</taxon>
        <taxon>Trypanosomatidae</taxon>
        <taxon>Strigomonadinae</taxon>
        <taxon>Strigomonas</taxon>
    </lineage>
</organism>
<feature type="compositionally biased region" description="Basic and acidic residues" evidence="6">
    <location>
        <begin position="81"/>
        <end position="95"/>
    </location>
</feature>